<dbReference type="KEGG" id="rsq:Rsph17025_4169"/>
<dbReference type="BioCyc" id="RSPH349102:G1G8M-4302-MONOMER"/>
<dbReference type="EMBL" id="CP000663">
    <property type="protein sequence ID" value="ABP73020.1"/>
    <property type="molecule type" value="Genomic_DNA"/>
</dbReference>
<dbReference type="AlphaFoldDB" id="A4X056"/>
<dbReference type="HOGENOM" id="CLU_2036236_0_0_5"/>
<gene>
    <name evidence="2" type="ordered locus">Rsph17025_4169</name>
</gene>
<keyword evidence="2" id="KW-0614">Plasmid</keyword>
<feature type="signal peptide" evidence="1">
    <location>
        <begin position="1"/>
        <end position="24"/>
    </location>
</feature>
<evidence type="ECO:0000313" key="2">
    <source>
        <dbReference type="EMBL" id="ABP73020.1"/>
    </source>
</evidence>
<organism evidence="2">
    <name type="scientific">Cereibacter sphaeroides (strain ATCC 17025 / ATH 2.4.3)</name>
    <name type="common">Rhodobacter sphaeroides</name>
    <dbReference type="NCBI Taxonomy" id="349102"/>
    <lineage>
        <taxon>Bacteria</taxon>
        <taxon>Pseudomonadati</taxon>
        <taxon>Pseudomonadota</taxon>
        <taxon>Alphaproteobacteria</taxon>
        <taxon>Rhodobacterales</taxon>
        <taxon>Paracoccaceae</taxon>
        <taxon>Cereibacter</taxon>
    </lineage>
</organism>
<reference evidence="2" key="1">
    <citation type="submission" date="2007-04" db="EMBL/GenBank/DDBJ databases">
        <title>Complete sequence of plasmid pRSPA02 of Rhodobacter sphaeroides ATCC 17025.</title>
        <authorList>
            <consortium name="US DOE Joint Genome Institute"/>
            <person name="Copeland A."/>
            <person name="Lucas S."/>
            <person name="Lapidus A."/>
            <person name="Barry K."/>
            <person name="Detter J.C."/>
            <person name="Glavina del Rio T."/>
            <person name="Hammon N."/>
            <person name="Israni S."/>
            <person name="Dalin E."/>
            <person name="Tice H."/>
            <person name="Pitluck S."/>
            <person name="Chertkov O."/>
            <person name="Brettin T."/>
            <person name="Bruce D."/>
            <person name="Han C."/>
            <person name="Schmutz J."/>
            <person name="Larimer F."/>
            <person name="Land M."/>
            <person name="Hauser L."/>
            <person name="Kyrpides N."/>
            <person name="Kim E."/>
            <person name="Richardson P."/>
            <person name="Mackenzie C."/>
            <person name="Choudhary M."/>
            <person name="Donohue T.J."/>
            <person name="Kaplan S."/>
        </authorList>
    </citation>
    <scope>NUCLEOTIDE SEQUENCE [LARGE SCALE GENOMIC DNA]</scope>
    <source>
        <strain evidence="2">ATCC 17025</strain>
        <plasmid evidence="2">pRSPA02</plasmid>
    </source>
</reference>
<name>A4X056_CERS5</name>
<feature type="chain" id="PRO_5002674714" evidence="1">
    <location>
        <begin position="25"/>
        <end position="121"/>
    </location>
</feature>
<keyword evidence="1" id="KW-0732">Signal</keyword>
<accession>A4X056</accession>
<geneLocation type="plasmid" evidence="2">
    <name>pRSPA02</name>
</geneLocation>
<evidence type="ECO:0000256" key="1">
    <source>
        <dbReference type="SAM" id="SignalP"/>
    </source>
</evidence>
<sequence length="121" mass="12503">MKNRIVLPAWIAAGLLASSGAALADPSGPATSGVRLVIVGQGTIGSDFSMTGLNFVYGAGEGGTAFETNMEGLQWECDDADCRSRSASYEDANWSVIQTVRACSQTADCSFSSDVGLLGQD</sequence>
<proteinExistence type="predicted"/>
<protein>
    <submittedName>
        <fullName evidence="2">Uncharacterized protein</fullName>
    </submittedName>
</protein>